<dbReference type="AlphaFoldDB" id="A0A1I8JIL7"/>
<evidence type="ECO:0000313" key="2">
    <source>
        <dbReference type="Proteomes" id="UP000095280"/>
    </source>
</evidence>
<feature type="region of interest" description="Disordered" evidence="1">
    <location>
        <begin position="1"/>
        <end position="56"/>
    </location>
</feature>
<organism evidence="2 3">
    <name type="scientific">Macrostomum lignano</name>
    <dbReference type="NCBI Taxonomy" id="282301"/>
    <lineage>
        <taxon>Eukaryota</taxon>
        <taxon>Metazoa</taxon>
        <taxon>Spiralia</taxon>
        <taxon>Lophotrochozoa</taxon>
        <taxon>Platyhelminthes</taxon>
        <taxon>Rhabditophora</taxon>
        <taxon>Macrostomorpha</taxon>
        <taxon>Macrostomida</taxon>
        <taxon>Macrostomidae</taxon>
        <taxon>Macrostomum</taxon>
    </lineage>
</organism>
<accession>A0A1I8JIL7</accession>
<proteinExistence type="predicted"/>
<protein>
    <submittedName>
        <fullName evidence="3">Uncharacterized protein</fullName>
    </submittedName>
</protein>
<reference evidence="3" key="1">
    <citation type="submission" date="2016-11" db="UniProtKB">
        <authorList>
            <consortium name="WormBaseParasite"/>
        </authorList>
    </citation>
    <scope>IDENTIFICATION</scope>
</reference>
<evidence type="ECO:0000256" key="1">
    <source>
        <dbReference type="SAM" id="MobiDB-lite"/>
    </source>
</evidence>
<sequence length="56" mass="6018">MPGHLMQPNRHQVPGVLVQGPERQHGIEATSNRSESVDSAEHQSIPQQSGGAALQH</sequence>
<keyword evidence="2" id="KW-1185">Reference proteome</keyword>
<evidence type="ECO:0000313" key="3">
    <source>
        <dbReference type="WBParaSite" id="maker-uti_cns_0047999-snap-gene-0.4-mRNA-1"/>
    </source>
</evidence>
<name>A0A1I8JIL7_9PLAT</name>
<dbReference type="Proteomes" id="UP000095280">
    <property type="component" value="Unplaced"/>
</dbReference>
<dbReference type="WBParaSite" id="maker-uti_cns_0047999-snap-gene-0.4-mRNA-1">
    <property type="protein sequence ID" value="maker-uti_cns_0047999-snap-gene-0.4-mRNA-1"/>
    <property type="gene ID" value="maker-uti_cns_0047999-snap-gene-0.4"/>
</dbReference>